<dbReference type="InterPro" id="IPR011059">
    <property type="entry name" value="Metal-dep_hydrolase_composite"/>
</dbReference>
<dbReference type="GO" id="GO:0008448">
    <property type="term" value="F:N-acetylglucosamine-6-phosphate deacetylase activity"/>
    <property type="evidence" value="ECO:0007669"/>
    <property type="project" value="UniProtKB-EC"/>
</dbReference>
<dbReference type="Pfam" id="PF01979">
    <property type="entry name" value="Amidohydro_1"/>
    <property type="match status" value="1"/>
</dbReference>
<evidence type="ECO:0000259" key="6">
    <source>
        <dbReference type="Pfam" id="PF01979"/>
    </source>
</evidence>
<dbReference type="SUPFAM" id="SSF51556">
    <property type="entry name" value="Metallo-dependent hydrolases"/>
    <property type="match status" value="1"/>
</dbReference>
<dbReference type="PANTHER" id="PTHR11113">
    <property type="entry name" value="N-ACETYLGLUCOSAMINE-6-PHOSPHATE DEACETYLASE"/>
    <property type="match status" value="1"/>
</dbReference>
<dbReference type="PANTHER" id="PTHR11113:SF14">
    <property type="entry name" value="N-ACETYLGLUCOSAMINE-6-PHOSPHATE DEACETYLASE"/>
    <property type="match status" value="1"/>
</dbReference>
<dbReference type="EMBL" id="JBHSUA010000006">
    <property type="protein sequence ID" value="MFC6395595.1"/>
    <property type="molecule type" value="Genomic_DNA"/>
</dbReference>
<dbReference type="NCBIfam" id="TIGR00221">
    <property type="entry name" value="nagA"/>
    <property type="match status" value="1"/>
</dbReference>
<dbReference type="EC" id="3.5.1.25" evidence="7"/>
<evidence type="ECO:0000313" key="8">
    <source>
        <dbReference type="Proteomes" id="UP001596266"/>
    </source>
</evidence>
<dbReference type="InterPro" id="IPR003764">
    <property type="entry name" value="GlcNAc_6-P_deAcase"/>
</dbReference>
<dbReference type="Gene3D" id="3.20.20.140">
    <property type="entry name" value="Metal-dependent hydrolases"/>
    <property type="match status" value="1"/>
</dbReference>
<keyword evidence="2" id="KW-0479">Metal-binding</keyword>
<dbReference type="PIRSF" id="PIRSF038994">
    <property type="entry name" value="NagA"/>
    <property type="match status" value="1"/>
</dbReference>
<dbReference type="InterPro" id="IPR006680">
    <property type="entry name" value="Amidohydro-rel"/>
</dbReference>
<evidence type="ECO:0000256" key="2">
    <source>
        <dbReference type="ARBA" id="ARBA00022723"/>
    </source>
</evidence>
<dbReference type="CDD" id="cd00854">
    <property type="entry name" value="NagA"/>
    <property type="match status" value="1"/>
</dbReference>
<name>A0ABW1WWG3_9ACTN</name>
<sequence>MRLAAGRVITGVVGGDGPATLTITDDRIVSVSPGIAPDTEVLDGVLVPGFVDTHCHGGAGVDFTSPDPDAVLAAIEFHRLHGSTTVFASTVTAPIDEIVAQISRLRPLVEMGEVGGIHLEGPFLAEERKGAHEASLLCDPTIECLERLLEAAAGTIAMVTLAPELAGGVEAVTWLAQRGIVAAIGHSDADAATTRSAVNAGAIVATHLFNAMPSVHHRRPGPVPVLLADERVAVELICDGVHLAPEVVAMAITAAGPQRTILVTDAMSATGQPDGDYRLGALDVRVTDGVARIVQADGSRGPIAGSTLTMSAAVQFVVGLGIPIEDVVMMASVTPARVHGLADVGALAPGRRADACLLDPSGRLLRVLRRGVWL</sequence>
<evidence type="ECO:0000256" key="4">
    <source>
        <dbReference type="ARBA" id="ARBA00023277"/>
    </source>
</evidence>
<comment type="similarity">
    <text evidence="1 5">Belongs to the metallo-dependent hydrolases superfamily. NagA family.</text>
</comment>
<evidence type="ECO:0000256" key="3">
    <source>
        <dbReference type="ARBA" id="ARBA00022801"/>
    </source>
</evidence>
<dbReference type="RefSeq" id="WP_343886336.1">
    <property type="nucleotide sequence ID" value="NZ_BAAAKI010000014.1"/>
</dbReference>
<dbReference type="Gene3D" id="2.30.40.10">
    <property type="entry name" value="Urease, subunit C, domain 1"/>
    <property type="match status" value="1"/>
</dbReference>
<keyword evidence="8" id="KW-1185">Reference proteome</keyword>
<proteinExistence type="inferred from homology"/>
<evidence type="ECO:0000256" key="1">
    <source>
        <dbReference type="ARBA" id="ARBA00010716"/>
    </source>
</evidence>
<accession>A0ABW1WWG3</accession>
<reference evidence="8" key="1">
    <citation type="journal article" date="2019" name="Int. J. Syst. Evol. Microbiol.">
        <title>The Global Catalogue of Microorganisms (GCM) 10K type strain sequencing project: providing services to taxonomists for standard genome sequencing and annotation.</title>
        <authorList>
            <consortium name="The Broad Institute Genomics Platform"/>
            <consortium name="The Broad Institute Genome Sequencing Center for Infectious Disease"/>
            <person name="Wu L."/>
            <person name="Ma J."/>
        </authorList>
    </citation>
    <scope>NUCLEOTIDE SEQUENCE [LARGE SCALE GENOMIC DNA]</scope>
    <source>
        <strain evidence="8">CGMCC 1.15277</strain>
    </source>
</reference>
<evidence type="ECO:0000256" key="5">
    <source>
        <dbReference type="PIRNR" id="PIRNR038994"/>
    </source>
</evidence>
<dbReference type="Proteomes" id="UP001596266">
    <property type="component" value="Unassembled WGS sequence"/>
</dbReference>
<keyword evidence="4 5" id="KW-0119">Carbohydrate metabolism</keyword>
<dbReference type="InterPro" id="IPR032466">
    <property type="entry name" value="Metal_Hydrolase"/>
</dbReference>
<protein>
    <submittedName>
        <fullName evidence="7">N-acetylglucosamine-6-phosphate deacetylase</fullName>
        <ecNumber evidence="7">3.5.1.25</ecNumber>
    </submittedName>
</protein>
<comment type="caution">
    <text evidence="7">The sequence shown here is derived from an EMBL/GenBank/DDBJ whole genome shotgun (WGS) entry which is preliminary data.</text>
</comment>
<keyword evidence="3 5" id="KW-0378">Hydrolase</keyword>
<gene>
    <name evidence="7" type="primary">nagA</name>
    <name evidence="7" type="ORF">ACFP57_01110</name>
</gene>
<dbReference type="SUPFAM" id="SSF51338">
    <property type="entry name" value="Composite domain of metallo-dependent hydrolases"/>
    <property type="match status" value="1"/>
</dbReference>
<feature type="domain" description="Amidohydrolase-related" evidence="6">
    <location>
        <begin position="45"/>
        <end position="360"/>
    </location>
</feature>
<organism evidence="7 8">
    <name type="scientific">Luteococcus sanguinis</name>
    <dbReference type="NCBI Taxonomy" id="174038"/>
    <lineage>
        <taxon>Bacteria</taxon>
        <taxon>Bacillati</taxon>
        <taxon>Actinomycetota</taxon>
        <taxon>Actinomycetes</taxon>
        <taxon>Propionibacteriales</taxon>
        <taxon>Propionibacteriaceae</taxon>
        <taxon>Luteococcus</taxon>
    </lineage>
</organism>
<evidence type="ECO:0000313" key="7">
    <source>
        <dbReference type="EMBL" id="MFC6395595.1"/>
    </source>
</evidence>